<dbReference type="SUPFAM" id="SSF53850">
    <property type="entry name" value="Periplasmic binding protein-like II"/>
    <property type="match status" value="1"/>
</dbReference>
<evidence type="ECO:0000313" key="1">
    <source>
        <dbReference type="EMBL" id="VAW39300.1"/>
    </source>
</evidence>
<proteinExistence type="predicted"/>
<dbReference type="PROSITE" id="PS51257">
    <property type="entry name" value="PROKAR_LIPOPROTEIN"/>
    <property type="match status" value="1"/>
</dbReference>
<reference evidence="1" key="1">
    <citation type="submission" date="2018-06" db="EMBL/GenBank/DDBJ databases">
        <authorList>
            <person name="Zhirakovskaya E."/>
        </authorList>
    </citation>
    <scope>NUCLEOTIDE SEQUENCE</scope>
</reference>
<protein>
    <submittedName>
        <fullName evidence="1">Uncharacterized protein</fullName>
    </submittedName>
</protein>
<dbReference type="AlphaFoldDB" id="A0A3B0VF71"/>
<dbReference type="EMBL" id="UOEU01000737">
    <property type="protein sequence ID" value="VAW39300.1"/>
    <property type="molecule type" value="Genomic_DNA"/>
</dbReference>
<dbReference type="Gene3D" id="3.40.190.10">
    <property type="entry name" value="Periplasmic binding protein-like II"/>
    <property type="match status" value="1"/>
</dbReference>
<dbReference type="Pfam" id="PF12974">
    <property type="entry name" value="Phosphonate-bd"/>
    <property type="match status" value="1"/>
</dbReference>
<sequence>MRRLWGFVLLILWLLAACQSPPRVVEVTRLLPQGTAVSTPPATIKEVEVTRIVTGTVMIIIEEPIVQQQPPLGSAERPFQLLFAPVVDTAVLSSHAQVLADWLQQQTGKQFQVGIVDDEQAVINLMCAAPEETIGFLTAVGLALANRQCGVQAVNTAVLENGLSWQAGMIAVRRDSGIETLADLDGKRWAVPDEASIVNYHYFRALLAAQGIEPSEIVVVPGDNTAMLAVYNGEVDFATGSFVPPILPYSEREWQFGEDDPELWQRTGFSPIRSGIGYVIVIGRPEHGGYRVRDARSGIFDSTRGVFDETRILTLSAPIPADSVAVSGEFPFALARQLGPLLTQFAASEQCQQSLCATDFYGWTGLETAVSTNYDPLYFMIDTLGWTDETLLLSE</sequence>
<organism evidence="1">
    <name type="scientific">hydrothermal vent metagenome</name>
    <dbReference type="NCBI Taxonomy" id="652676"/>
    <lineage>
        <taxon>unclassified sequences</taxon>
        <taxon>metagenomes</taxon>
        <taxon>ecological metagenomes</taxon>
    </lineage>
</organism>
<accession>A0A3B0VF71</accession>
<dbReference type="PANTHER" id="PTHR35841:SF1">
    <property type="entry name" value="PHOSPHONATES-BINDING PERIPLASMIC PROTEIN"/>
    <property type="match status" value="1"/>
</dbReference>
<name>A0A3B0VF71_9ZZZZ</name>
<dbReference type="PANTHER" id="PTHR35841">
    <property type="entry name" value="PHOSPHONATES-BINDING PERIPLASMIC PROTEIN"/>
    <property type="match status" value="1"/>
</dbReference>
<gene>
    <name evidence="1" type="ORF">MNBD_CHLOROFLEXI01-3366</name>
</gene>